<feature type="binding site" evidence="10">
    <location>
        <position position="164"/>
    </location>
    <ligand>
        <name>Mg(2+)</name>
        <dbReference type="ChEBI" id="CHEBI:18420"/>
    </ligand>
</feature>
<reference evidence="13 14" key="1">
    <citation type="journal article" date="2008" name="Nature">
        <title>The Trichoplax genome and the nature of placozoans.</title>
        <authorList>
            <person name="Srivastava M."/>
            <person name="Begovic E."/>
            <person name="Chapman J."/>
            <person name="Putnam N.H."/>
            <person name="Hellsten U."/>
            <person name="Kawashima T."/>
            <person name="Kuo A."/>
            <person name="Mitros T."/>
            <person name="Salamov A."/>
            <person name="Carpenter M.L."/>
            <person name="Signorovitch A.Y."/>
            <person name="Moreno M.A."/>
            <person name="Kamm K."/>
            <person name="Grimwood J."/>
            <person name="Schmutz J."/>
            <person name="Shapiro H."/>
            <person name="Grigoriev I.V."/>
            <person name="Buss L.W."/>
            <person name="Schierwater B."/>
            <person name="Dellaporta S.L."/>
            <person name="Rokhsar D.S."/>
        </authorList>
    </citation>
    <scope>NUCLEOTIDE SEQUENCE [LARGE SCALE GENOMIC DNA]</scope>
    <source>
        <strain evidence="13 14">Grell-BS-1999</strain>
    </source>
</reference>
<evidence type="ECO:0000313" key="13">
    <source>
        <dbReference type="EMBL" id="EDV23401.1"/>
    </source>
</evidence>
<evidence type="ECO:0000256" key="3">
    <source>
        <dbReference type="ARBA" id="ARBA00022741"/>
    </source>
</evidence>
<dbReference type="PROSITE" id="PS00109">
    <property type="entry name" value="PROTEIN_KINASE_TYR"/>
    <property type="match status" value="1"/>
</dbReference>
<keyword evidence="10" id="KW-0460">Magnesium</keyword>
<keyword evidence="3 11" id="KW-0547">Nucleotide-binding</keyword>
<evidence type="ECO:0000259" key="12">
    <source>
        <dbReference type="PROSITE" id="PS50011"/>
    </source>
</evidence>
<dbReference type="GeneID" id="6755208"/>
<dbReference type="EC" id="2.7.10.2" evidence="1"/>
<dbReference type="InterPro" id="IPR017441">
    <property type="entry name" value="Protein_kinase_ATP_BS"/>
</dbReference>
<evidence type="ECO:0000256" key="9">
    <source>
        <dbReference type="PIRSR" id="PIRSR000615-1"/>
    </source>
</evidence>
<feature type="domain" description="Protein kinase" evidence="12">
    <location>
        <begin position="27"/>
        <end position="279"/>
    </location>
</feature>
<dbReference type="InterPro" id="IPR008266">
    <property type="entry name" value="Tyr_kinase_AS"/>
</dbReference>
<feature type="binding site" evidence="11">
    <location>
        <position position="55"/>
    </location>
    <ligand>
        <name>ATP</name>
        <dbReference type="ChEBI" id="CHEBI:30616"/>
    </ligand>
</feature>
<evidence type="ECO:0000256" key="11">
    <source>
        <dbReference type="PROSITE-ProRule" id="PRU10141"/>
    </source>
</evidence>
<dbReference type="PhylomeDB" id="B3S2E4"/>
<dbReference type="FunFam" id="1.10.510.10:FF:000318">
    <property type="entry name" value="Tyrosine-protein kinase"/>
    <property type="match status" value="1"/>
</dbReference>
<organism evidence="13 14">
    <name type="scientific">Trichoplax adhaerens</name>
    <name type="common">Trichoplax reptans</name>
    <dbReference type="NCBI Taxonomy" id="10228"/>
    <lineage>
        <taxon>Eukaryota</taxon>
        <taxon>Metazoa</taxon>
        <taxon>Placozoa</taxon>
        <taxon>Uniplacotomia</taxon>
        <taxon>Trichoplacea</taxon>
        <taxon>Trichoplacidae</taxon>
        <taxon>Trichoplax</taxon>
    </lineage>
</organism>
<evidence type="ECO:0000256" key="1">
    <source>
        <dbReference type="ARBA" id="ARBA00011903"/>
    </source>
</evidence>
<feature type="binding site" evidence="10">
    <location>
        <position position="151"/>
    </location>
    <ligand>
        <name>Mg(2+)</name>
        <dbReference type="ChEBI" id="CHEBI:18420"/>
    </ligand>
</feature>
<dbReference type="InterPro" id="IPR000719">
    <property type="entry name" value="Prot_kinase_dom"/>
</dbReference>
<evidence type="ECO:0000256" key="4">
    <source>
        <dbReference type="ARBA" id="ARBA00022777"/>
    </source>
</evidence>
<dbReference type="FunCoup" id="B3S2E4">
    <property type="interactions" value="2134"/>
</dbReference>
<accession>B3S2E4</accession>
<dbReference type="OrthoDB" id="28230at2759"/>
<dbReference type="GO" id="GO:0004715">
    <property type="term" value="F:non-membrane spanning protein tyrosine kinase activity"/>
    <property type="evidence" value="ECO:0000318"/>
    <property type="project" value="GO_Central"/>
</dbReference>
<dbReference type="FunFam" id="3.30.200.20:FF:000053">
    <property type="entry name" value="Tyrosine-protein kinase"/>
    <property type="match status" value="1"/>
</dbReference>
<dbReference type="AlphaFoldDB" id="B3S2E4"/>
<dbReference type="InterPro" id="IPR050198">
    <property type="entry name" value="Non-receptor_tyrosine_kinases"/>
</dbReference>
<dbReference type="eggNOG" id="KOG0197">
    <property type="taxonomic scope" value="Eukaryota"/>
</dbReference>
<dbReference type="PANTHER" id="PTHR24418">
    <property type="entry name" value="TYROSINE-PROTEIN KINASE"/>
    <property type="match status" value="1"/>
</dbReference>
<dbReference type="Pfam" id="PF07714">
    <property type="entry name" value="PK_Tyr_Ser-Thr"/>
    <property type="match status" value="1"/>
</dbReference>
<dbReference type="InterPro" id="IPR020635">
    <property type="entry name" value="Tyr_kinase_cat_dom"/>
</dbReference>
<dbReference type="InParanoid" id="B3S2E4"/>
<evidence type="ECO:0000256" key="7">
    <source>
        <dbReference type="ARBA" id="ARBA00023137"/>
    </source>
</evidence>
<protein>
    <recommendedName>
        <fullName evidence="1">non-specific protein-tyrosine kinase</fullName>
        <ecNumber evidence="1">2.7.10.2</ecNumber>
    </recommendedName>
</protein>
<dbReference type="STRING" id="10228.B3S2E4"/>
<name>B3S2E4_TRIAD</name>
<dbReference type="Proteomes" id="UP000009022">
    <property type="component" value="Unassembled WGS sequence"/>
</dbReference>
<evidence type="ECO:0000313" key="14">
    <source>
        <dbReference type="Proteomes" id="UP000009022"/>
    </source>
</evidence>
<dbReference type="Gene3D" id="3.30.200.20">
    <property type="entry name" value="Phosphorylase Kinase, domain 1"/>
    <property type="match status" value="1"/>
</dbReference>
<dbReference type="SMART" id="SM00219">
    <property type="entry name" value="TyrKc"/>
    <property type="match status" value="1"/>
</dbReference>
<dbReference type="CTD" id="6755208"/>
<dbReference type="PROSITE" id="PS00107">
    <property type="entry name" value="PROTEIN_KINASE_ATP"/>
    <property type="match status" value="1"/>
</dbReference>
<dbReference type="GO" id="GO:0030154">
    <property type="term" value="P:cell differentiation"/>
    <property type="evidence" value="ECO:0000318"/>
    <property type="project" value="GO_Central"/>
</dbReference>
<dbReference type="PIRSF" id="PIRSF000615">
    <property type="entry name" value="TyrPK_CSF1-R"/>
    <property type="match status" value="1"/>
</dbReference>
<dbReference type="GO" id="GO:0005524">
    <property type="term" value="F:ATP binding"/>
    <property type="evidence" value="ECO:0007669"/>
    <property type="project" value="UniProtKB-UniRule"/>
</dbReference>
<dbReference type="SUPFAM" id="SSF56112">
    <property type="entry name" value="Protein kinase-like (PK-like)"/>
    <property type="match status" value="1"/>
</dbReference>
<evidence type="ECO:0000256" key="5">
    <source>
        <dbReference type="ARBA" id="ARBA00022840"/>
    </source>
</evidence>
<evidence type="ECO:0000256" key="8">
    <source>
        <dbReference type="ARBA" id="ARBA00051245"/>
    </source>
</evidence>
<dbReference type="EMBL" id="DS985247">
    <property type="protein sequence ID" value="EDV23401.1"/>
    <property type="molecule type" value="Genomic_DNA"/>
</dbReference>
<keyword evidence="2" id="KW-0808">Transferase</keyword>
<feature type="active site" description="Proton acceptor" evidence="9">
    <location>
        <position position="146"/>
    </location>
</feature>
<keyword evidence="10" id="KW-0479">Metal-binding</keyword>
<dbReference type="RefSeq" id="XP_002114311.1">
    <property type="nucleotide sequence ID" value="XM_002114275.1"/>
</dbReference>
<gene>
    <name evidence="13" type="ORF">TRIADDRAFT_50482</name>
</gene>
<proteinExistence type="predicted"/>
<dbReference type="PROSITE" id="PS50011">
    <property type="entry name" value="PROTEIN_KINASE_DOM"/>
    <property type="match status" value="1"/>
</dbReference>
<keyword evidence="14" id="KW-1185">Reference proteome</keyword>
<dbReference type="HOGENOM" id="CLU_000288_7_2_1"/>
<dbReference type="InterPro" id="IPR011009">
    <property type="entry name" value="Kinase-like_dom_sf"/>
</dbReference>
<sequence length="293" mass="33288">MFQHELPSIPDLSSQYADQWEIPRESLKKIRLLGRGAFGEVWEGIWNNSVSVAIKSMKEGTMSKAAFLEEAAIMKKLSHPKLVQLYAVCSMEEPIYIVTELMKHGSLSDYLQKDGRELKLPSLIDMSAQIAHGMSYLESQNYIHRDLRAQNVLVGENMDCKIADFGLARDDLYAKAQSGSSKLPVKWTAPEAILYNRFSVKSDVWSFGILLTELVTYGRMPYPGQTNAEVLQQVEKGYRMPKPPGAPDALYNIMTNCWKESADERPTFETLRWQLEDFFHTGTSDYTESLGIR</sequence>
<dbReference type="Gene3D" id="1.10.510.10">
    <property type="entry name" value="Transferase(Phosphotransferase) domain 1"/>
    <property type="match status" value="1"/>
</dbReference>
<evidence type="ECO:0000256" key="10">
    <source>
        <dbReference type="PIRSR" id="PIRSR000615-3"/>
    </source>
</evidence>
<dbReference type="GO" id="GO:0005886">
    <property type="term" value="C:plasma membrane"/>
    <property type="evidence" value="ECO:0000318"/>
    <property type="project" value="GO_Central"/>
</dbReference>
<evidence type="ECO:0000256" key="2">
    <source>
        <dbReference type="ARBA" id="ARBA00022679"/>
    </source>
</evidence>
<dbReference type="KEGG" id="tad:TRIADDRAFT_50482"/>
<dbReference type="OMA" id="TESEPIW"/>
<dbReference type="GO" id="GO:0046872">
    <property type="term" value="F:metal ion binding"/>
    <property type="evidence" value="ECO:0007669"/>
    <property type="project" value="UniProtKB-KW"/>
</dbReference>
<dbReference type="GO" id="GO:0005102">
    <property type="term" value="F:signaling receptor binding"/>
    <property type="evidence" value="ECO:0000318"/>
    <property type="project" value="GO_Central"/>
</dbReference>
<keyword evidence="4" id="KW-0418">Kinase</keyword>
<comment type="catalytic activity">
    <reaction evidence="8">
        <text>L-tyrosyl-[protein] + ATP = O-phospho-L-tyrosyl-[protein] + ADP + H(+)</text>
        <dbReference type="Rhea" id="RHEA:10596"/>
        <dbReference type="Rhea" id="RHEA-COMP:10136"/>
        <dbReference type="Rhea" id="RHEA-COMP:20101"/>
        <dbReference type="ChEBI" id="CHEBI:15378"/>
        <dbReference type="ChEBI" id="CHEBI:30616"/>
        <dbReference type="ChEBI" id="CHEBI:46858"/>
        <dbReference type="ChEBI" id="CHEBI:61978"/>
        <dbReference type="ChEBI" id="CHEBI:456216"/>
        <dbReference type="EC" id="2.7.10.2"/>
    </reaction>
</comment>
<keyword evidence="5 11" id="KW-0067">ATP-binding</keyword>
<keyword evidence="7" id="KW-0829">Tyrosine-protein kinase</keyword>
<keyword evidence="6" id="KW-0727">SH2 domain</keyword>
<evidence type="ECO:0000256" key="6">
    <source>
        <dbReference type="ARBA" id="ARBA00022999"/>
    </source>
</evidence>
<dbReference type="InterPro" id="IPR001245">
    <property type="entry name" value="Ser-Thr/Tyr_kinase_cat_dom"/>
</dbReference>
<dbReference type="GO" id="GO:0007169">
    <property type="term" value="P:cell surface receptor protein tyrosine kinase signaling pathway"/>
    <property type="evidence" value="ECO:0000318"/>
    <property type="project" value="GO_Central"/>
</dbReference>
<dbReference type="PRINTS" id="PR00109">
    <property type="entry name" value="TYRKINASE"/>
</dbReference>